<evidence type="ECO:0000313" key="4">
    <source>
        <dbReference type="EMBL" id="PRY35798.1"/>
    </source>
</evidence>
<evidence type="ECO:0000313" key="5">
    <source>
        <dbReference type="Proteomes" id="UP000239494"/>
    </source>
</evidence>
<sequence>MIGSCDTWSSADAVGTGAEWSLRYTHDDDFLSISVFIPPSGRCAEAVRDVYAEIFALTGWSGYPDICRLWHYIGDINGANADGLETYRDFCVGRARAFEELRPPFGMPAATGVGSSGEGITVCVLATRAGRLTAIENPDQVPAYHYPTRYGPRPPSFARAGYLERAEGDVLFLSGTASIVGHETVHVGDLHGQLDRTLTNIRTVVGGPNLARHGVDGHFGLADFDRVKVYVRHAEHLPAVEAVCRAVFTGDPAVELVRADLCRSDLLVEVEGVIAVRGALPRVLRRADQPDRAGAPTLAQAPVVSAP</sequence>
<keyword evidence="5" id="KW-1185">Reference proteome</keyword>
<dbReference type="InterPro" id="IPR035959">
    <property type="entry name" value="RutC-like_sf"/>
</dbReference>
<gene>
    <name evidence="4" type="ORF">CLV43_113225</name>
</gene>
<reference evidence="4 5" key="1">
    <citation type="submission" date="2018-03" db="EMBL/GenBank/DDBJ databases">
        <title>Genomic Encyclopedia of Archaeal and Bacterial Type Strains, Phase II (KMG-II): from individual species to whole genera.</title>
        <authorList>
            <person name="Goeker M."/>
        </authorList>
    </citation>
    <scope>NUCLEOTIDE SEQUENCE [LARGE SCALE GENOMIC DNA]</scope>
    <source>
        <strain evidence="4 5">DSM 44720</strain>
    </source>
</reference>
<comment type="caution">
    <text evidence="4">The sequence shown here is derived from an EMBL/GenBank/DDBJ whole genome shotgun (WGS) entry which is preliminary data.</text>
</comment>
<feature type="binding site" evidence="2">
    <location>
        <position position="146"/>
    </location>
    <ligand>
        <name>substrate</name>
    </ligand>
</feature>
<dbReference type="InterPro" id="IPR049368">
    <property type="entry name" value="FkbO_Hyg5-like_N"/>
</dbReference>
<name>A0A2T0SQW5_9PSEU</name>
<evidence type="ECO:0000256" key="2">
    <source>
        <dbReference type="PIRSR" id="PIRSR631038-2"/>
    </source>
</evidence>
<dbReference type="Pfam" id="PF21168">
    <property type="entry name" value="FkbO_Hyg5-like_N"/>
    <property type="match status" value="1"/>
</dbReference>
<evidence type="ECO:0000259" key="3">
    <source>
        <dbReference type="Pfam" id="PF21168"/>
    </source>
</evidence>
<dbReference type="Gene3D" id="3.30.1330.40">
    <property type="entry name" value="RutC-like"/>
    <property type="match status" value="1"/>
</dbReference>
<dbReference type="Proteomes" id="UP000239494">
    <property type="component" value="Unassembled WGS sequence"/>
</dbReference>
<dbReference type="InterPro" id="IPR031038">
    <property type="entry name" value="Chori_FkbO_Hyg5"/>
</dbReference>
<dbReference type="AlphaFoldDB" id="A0A2T0SQW5"/>
<dbReference type="OrthoDB" id="1114505at2"/>
<feature type="binding site" evidence="2">
    <location>
        <position position="94"/>
    </location>
    <ligand>
        <name>substrate</name>
    </ligand>
</feature>
<dbReference type="RefSeq" id="WP_106193379.1">
    <property type="nucleotide sequence ID" value="NZ_PVTF01000013.1"/>
</dbReference>
<feature type="binding site" evidence="2">
    <location>
        <position position="159"/>
    </location>
    <ligand>
        <name>substrate</name>
    </ligand>
</feature>
<protein>
    <submittedName>
        <fullName evidence="4">Chorismatase</fullName>
    </submittedName>
</protein>
<organism evidence="4 5">
    <name type="scientific">Umezawaea tangerina</name>
    <dbReference type="NCBI Taxonomy" id="84725"/>
    <lineage>
        <taxon>Bacteria</taxon>
        <taxon>Bacillati</taxon>
        <taxon>Actinomycetota</taxon>
        <taxon>Actinomycetes</taxon>
        <taxon>Pseudonocardiales</taxon>
        <taxon>Pseudonocardiaceae</taxon>
        <taxon>Umezawaea</taxon>
    </lineage>
</organism>
<evidence type="ECO:0000256" key="1">
    <source>
        <dbReference type="PIRSR" id="PIRSR631038-1"/>
    </source>
</evidence>
<proteinExistence type="predicted"/>
<dbReference type="SUPFAM" id="SSF55298">
    <property type="entry name" value="YjgF-like"/>
    <property type="match status" value="1"/>
</dbReference>
<dbReference type="CDD" id="cd06153">
    <property type="entry name" value="YjgF_YER057c_UK114_like_5"/>
    <property type="match status" value="1"/>
</dbReference>
<accession>A0A2T0SQW5</accession>
<feature type="domain" description="Chorismatase FkbO/Hyg5-like N-terminal" evidence="3">
    <location>
        <begin position="6"/>
        <end position="126"/>
    </location>
</feature>
<dbReference type="NCBIfam" id="TIGR04444">
    <property type="entry name" value="chori_FkbO_Hyg5"/>
    <property type="match status" value="1"/>
</dbReference>
<feature type="binding site" evidence="2">
    <location>
        <position position="87"/>
    </location>
    <ligand>
        <name>substrate</name>
    </ligand>
</feature>
<dbReference type="EMBL" id="PVTF01000013">
    <property type="protein sequence ID" value="PRY35798.1"/>
    <property type="molecule type" value="Genomic_DNA"/>
</dbReference>
<feature type="active site" description="Proton acceptor" evidence="1">
    <location>
        <position position="269"/>
    </location>
</feature>